<name>A0A221KB41_VITFI</name>
<dbReference type="Pfam" id="PF13466">
    <property type="entry name" value="STAS_2"/>
    <property type="match status" value="1"/>
</dbReference>
<dbReference type="AlphaFoldDB" id="A0A221KB41"/>
<protein>
    <recommendedName>
        <fullName evidence="1">MlaB-like STAS domain-containing protein</fullName>
    </recommendedName>
</protein>
<accession>A0A221KB41</accession>
<dbReference type="EMBL" id="CP022423">
    <property type="protein sequence ID" value="ASM76053.1"/>
    <property type="molecule type" value="Genomic_DNA"/>
</dbReference>
<dbReference type="RefSeq" id="WP_089415473.1">
    <property type="nucleotide sequence ID" value="NZ_CP022423.1"/>
</dbReference>
<dbReference type="OrthoDB" id="9156744at2"/>
<evidence type="ECO:0000259" key="1">
    <source>
        <dbReference type="Pfam" id="PF13466"/>
    </source>
</evidence>
<sequence length="93" mass="9935">MLCLPDRLTLDNAPQVLQDLQAQIAAAPSAATAVDVDAGALREVDSVVLAVLLACRRGADARRQPFSVRRAPARLVDLADLYGVQELLALRTD</sequence>
<evidence type="ECO:0000313" key="3">
    <source>
        <dbReference type="Proteomes" id="UP000199729"/>
    </source>
</evidence>
<proteinExistence type="predicted"/>
<dbReference type="SUPFAM" id="SSF52091">
    <property type="entry name" value="SpoIIaa-like"/>
    <property type="match status" value="1"/>
</dbReference>
<dbReference type="Proteomes" id="UP000199729">
    <property type="component" value="Chromosome"/>
</dbReference>
<evidence type="ECO:0000313" key="2">
    <source>
        <dbReference type="EMBL" id="ASM76053.1"/>
    </source>
</evidence>
<dbReference type="InterPro" id="IPR036513">
    <property type="entry name" value="STAS_dom_sf"/>
</dbReference>
<gene>
    <name evidence="2" type="ORF">VITFI_CDS0274</name>
</gene>
<dbReference type="Gene3D" id="3.30.750.24">
    <property type="entry name" value="STAS domain"/>
    <property type="match status" value="1"/>
</dbReference>
<reference evidence="2 3" key="1">
    <citation type="submission" date="2017-07" db="EMBL/GenBank/DDBJ databases">
        <title>Complete Genome Sequence of the cosmetic ferment Vitreoscilla filiformis (ATCC15551).</title>
        <authorList>
            <person name="Contreras S."/>
            <person name="Sagory-Zalkind P."/>
            <person name="Blanquart H."/>
            <person name="Iltis A."/>
            <person name="Morand S.C."/>
        </authorList>
    </citation>
    <scope>NUCLEOTIDE SEQUENCE [LARGE SCALE GENOMIC DNA]</scope>
    <source>
        <strain evidence="2 3">ATCC 15551</strain>
    </source>
</reference>
<keyword evidence="3" id="KW-1185">Reference proteome</keyword>
<organism evidence="2 3">
    <name type="scientific">Vitreoscilla filiformis</name>
    <dbReference type="NCBI Taxonomy" id="63"/>
    <lineage>
        <taxon>Bacteria</taxon>
        <taxon>Pseudomonadati</taxon>
        <taxon>Pseudomonadota</taxon>
        <taxon>Betaproteobacteria</taxon>
        <taxon>Neisseriales</taxon>
        <taxon>Neisseriaceae</taxon>
        <taxon>Vitreoscilla</taxon>
    </lineage>
</organism>
<dbReference type="InterPro" id="IPR058548">
    <property type="entry name" value="MlaB-like_STAS"/>
</dbReference>
<dbReference type="KEGG" id="vff:VITFI_CDS0274"/>
<feature type="domain" description="MlaB-like STAS" evidence="1">
    <location>
        <begin position="4"/>
        <end position="85"/>
    </location>
</feature>